<organism evidence="2 3">
    <name type="scientific">Pedobacter frigiditerrae</name>
    <dbReference type="NCBI Taxonomy" id="2530452"/>
    <lineage>
        <taxon>Bacteria</taxon>
        <taxon>Pseudomonadati</taxon>
        <taxon>Bacteroidota</taxon>
        <taxon>Sphingobacteriia</taxon>
        <taxon>Sphingobacteriales</taxon>
        <taxon>Sphingobacteriaceae</taxon>
        <taxon>Pedobacter</taxon>
    </lineage>
</organism>
<accession>A0A4R0N243</accession>
<feature type="signal peptide" evidence="1">
    <location>
        <begin position="1"/>
        <end position="21"/>
    </location>
</feature>
<dbReference type="InterPro" id="IPR032710">
    <property type="entry name" value="NTF2-like_dom_sf"/>
</dbReference>
<dbReference type="SUPFAM" id="SSF54427">
    <property type="entry name" value="NTF2-like"/>
    <property type="match status" value="1"/>
</dbReference>
<proteinExistence type="predicted"/>
<dbReference type="AlphaFoldDB" id="A0A4R0N243"/>
<comment type="caution">
    <text evidence="2">The sequence shown here is derived from an EMBL/GenBank/DDBJ whole genome shotgun (WGS) entry which is preliminary data.</text>
</comment>
<sequence>MKKIQTLLGVVLILGSLTIPAVHLNAQTQIQIKHAAVTPVSVMDKAVYKHFEVLNNSSSERRLSEMGKIYSSDFHIVDTFFEHFNCKDFNNTVNEIHKKFPGQNFTVVEVKTLNNVARATWKLGDVLNGENIFLFKDGKITDIIAFVSVNK</sequence>
<reference evidence="2 3" key="1">
    <citation type="submission" date="2019-02" db="EMBL/GenBank/DDBJ databases">
        <title>Pedobacter sp. RP-1-13 sp. nov., isolated from Arctic soil.</title>
        <authorList>
            <person name="Dahal R.H."/>
        </authorList>
    </citation>
    <scope>NUCLEOTIDE SEQUENCE [LARGE SCALE GENOMIC DNA]</scope>
    <source>
        <strain evidence="2 3">RP-1-13</strain>
    </source>
</reference>
<feature type="chain" id="PRO_5020512426" description="SnoaL-like domain-containing protein" evidence="1">
    <location>
        <begin position="22"/>
        <end position="151"/>
    </location>
</feature>
<dbReference type="EMBL" id="SJSK01000002">
    <property type="protein sequence ID" value="TCC92384.1"/>
    <property type="molecule type" value="Genomic_DNA"/>
</dbReference>
<dbReference type="Proteomes" id="UP000292884">
    <property type="component" value="Unassembled WGS sequence"/>
</dbReference>
<evidence type="ECO:0008006" key="4">
    <source>
        <dbReference type="Google" id="ProtNLM"/>
    </source>
</evidence>
<dbReference type="Gene3D" id="3.10.450.50">
    <property type="match status" value="1"/>
</dbReference>
<gene>
    <name evidence="2" type="ORF">EZ428_11720</name>
</gene>
<keyword evidence="1" id="KW-0732">Signal</keyword>
<name>A0A4R0N243_9SPHI</name>
<protein>
    <recommendedName>
        <fullName evidence="4">SnoaL-like domain-containing protein</fullName>
    </recommendedName>
</protein>
<dbReference type="RefSeq" id="WP_131553322.1">
    <property type="nucleotide sequence ID" value="NZ_SJSK01000002.1"/>
</dbReference>
<dbReference type="OrthoDB" id="2613830at2"/>
<evidence type="ECO:0000256" key="1">
    <source>
        <dbReference type="SAM" id="SignalP"/>
    </source>
</evidence>
<keyword evidence="3" id="KW-1185">Reference proteome</keyword>
<evidence type="ECO:0000313" key="3">
    <source>
        <dbReference type="Proteomes" id="UP000292884"/>
    </source>
</evidence>
<evidence type="ECO:0000313" key="2">
    <source>
        <dbReference type="EMBL" id="TCC92384.1"/>
    </source>
</evidence>